<feature type="region of interest" description="Disordered" evidence="1">
    <location>
        <begin position="434"/>
        <end position="478"/>
    </location>
</feature>
<protein>
    <submittedName>
        <fullName evidence="3">KAP family NTPase</fullName>
    </submittedName>
</protein>
<dbReference type="EMBL" id="JAOBTW010000025">
    <property type="protein sequence ID" value="MDZ7283839.1"/>
    <property type="molecule type" value="Genomic_DNA"/>
</dbReference>
<dbReference type="InterPro" id="IPR011646">
    <property type="entry name" value="KAP_P-loop"/>
</dbReference>
<dbReference type="Proteomes" id="UP001292182">
    <property type="component" value="Unassembled WGS sequence"/>
</dbReference>
<sequence>MLLADNETKFDLLNNEALARTIVGLISEHPESAVTVGVHGDWGAGKSSVLEMIEGSLAGTDDVLCIKFNAWRFQGLEDAKIALIEGVVTQLIEKRSLMTKAGDAVMDVLKRLDWLKVARVGGGLAFTAMSGLPSPHQIGAVVGTVKGFFADPKKHLDKEEIEKVVKGAEGLLKEKQSRRIPEEVEEFRKAFDELLRRAGLKQLVVLIDDLDRCLPEPAIETLEAMRLFVMMDRTAFVIAADEAMIEYSVRKHFPDLPDTTGPRDYARNYLEKLIQVPFRIPSLGVVETRIYVTLLMVGAKLGEGDEHFRALVKTASDALTKPWDPTGFEGSAVQAALGPKAAKVADDLVLTEQIVPLLASGTSGNPRQIKRFLNSLLLRERTADARGFGAAIKLPVLAKLMLAERFIPTLFDEIGLASANDPDGRCRDLLQLENEPKPAPTPAPSTAAKADAAGDGSAKKPAVPAPAKRPPATPENPVLAQWQTSDVIKGWAKLQPAIGDVDLRPYLFVTKDRKDYLAAASALGPLAAVVEKLMGRRMAVSGMDAELREIAKPEASLVFEYVRRRILGASDFVRPPAGIDGITILVRTQPHLQPALLDMLGQLPENSGPWAVAGWTEVLTEEASKLRFRNILERWSKIDANPALQAVAVTALRAGAKG</sequence>
<comment type="caution">
    <text evidence="3">The sequence shown here is derived from an EMBL/GenBank/DDBJ whole genome shotgun (WGS) entry which is preliminary data.</text>
</comment>
<dbReference type="InterPro" id="IPR027417">
    <property type="entry name" value="P-loop_NTPase"/>
</dbReference>
<evidence type="ECO:0000256" key="1">
    <source>
        <dbReference type="SAM" id="MobiDB-lite"/>
    </source>
</evidence>
<feature type="compositionally biased region" description="Pro residues" evidence="1">
    <location>
        <begin position="463"/>
        <end position="474"/>
    </location>
</feature>
<accession>A0ABU5LV88</accession>
<dbReference type="SUPFAM" id="SSF52540">
    <property type="entry name" value="P-loop containing nucleoside triphosphate hydrolases"/>
    <property type="match status" value="1"/>
</dbReference>
<evidence type="ECO:0000259" key="2">
    <source>
        <dbReference type="Pfam" id="PF07693"/>
    </source>
</evidence>
<name>A0ABU5LV88_9SPHN</name>
<dbReference type="Pfam" id="PF07693">
    <property type="entry name" value="KAP_NTPase"/>
    <property type="match status" value="1"/>
</dbReference>
<proteinExistence type="predicted"/>
<keyword evidence="4" id="KW-1185">Reference proteome</keyword>
<reference evidence="4" key="1">
    <citation type="submission" date="2023-07" db="EMBL/GenBank/DDBJ databases">
        <title>Whole genome sequence analysis of rice epiphytic Sphingomonas sanguinis OsEp_Plm_15B2.</title>
        <authorList>
            <person name="Sahu K.P."/>
            <person name="Asharani P."/>
            <person name="Reddy B."/>
            <person name="Kumar A."/>
        </authorList>
    </citation>
    <scope>NUCLEOTIDE SEQUENCE [LARGE SCALE GENOMIC DNA]</scope>
    <source>
        <strain evidence="4">OsEp_Plm_15B2</strain>
    </source>
</reference>
<dbReference type="InterPro" id="IPR049673">
    <property type="entry name" value="QatA"/>
</dbReference>
<dbReference type="NCBIfam" id="NF041923">
    <property type="entry name" value="QatA"/>
    <property type="match status" value="1"/>
</dbReference>
<evidence type="ECO:0000313" key="4">
    <source>
        <dbReference type="Proteomes" id="UP001292182"/>
    </source>
</evidence>
<evidence type="ECO:0000313" key="3">
    <source>
        <dbReference type="EMBL" id="MDZ7283839.1"/>
    </source>
</evidence>
<gene>
    <name evidence="3" type="ORF">N4G62_17560</name>
</gene>
<dbReference type="InterPro" id="IPR052754">
    <property type="entry name" value="NTPase_KAP_P-loop"/>
</dbReference>
<dbReference type="RefSeq" id="WP_322540284.1">
    <property type="nucleotide sequence ID" value="NZ_JAOBTW010000025.1"/>
</dbReference>
<dbReference type="PANTHER" id="PTHR22674:SF6">
    <property type="entry name" value="NTPASE KAP FAMILY P-LOOP DOMAIN-CONTAINING PROTEIN 1"/>
    <property type="match status" value="1"/>
</dbReference>
<feature type="domain" description="KAP NTPase" evidence="2">
    <location>
        <begin position="18"/>
        <end position="382"/>
    </location>
</feature>
<dbReference type="PANTHER" id="PTHR22674">
    <property type="entry name" value="NTPASE, KAP FAMILY P-LOOP DOMAIN-CONTAINING 1"/>
    <property type="match status" value="1"/>
</dbReference>
<organism evidence="3 4">
    <name type="scientific">Sphingomonas sanguinis</name>
    <dbReference type="NCBI Taxonomy" id="33051"/>
    <lineage>
        <taxon>Bacteria</taxon>
        <taxon>Pseudomonadati</taxon>
        <taxon>Pseudomonadota</taxon>
        <taxon>Alphaproteobacteria</taxon>
        <taxon>Sphingomonadales</taxon>
        <taxon>Sphingomonadaceae</taxon>
        <taxon>Sphingomonas</taxon>
    </lineage>
</organism>
<feature type="compositionally biased region" description="Low complexity" evidence="1">
    <location>
        <begin position="444"/>
        <end position="462"/>
    </location>
</feature>